<evidence type="ECO:0000259" key="4">
    <source>
        <dbReference type="Pfam" id="PF00676"/>
    </source>
</evidence>
<dbReference type="Gene3D" id="3.40.50.970">
    <property type="match status" value="1"/>
</dbReference>
<accession>A0A090Q893</accession>
<keyword evidence="2 5" id="KW-0560">Oxidoreductase</keyword>
<comment type="caution">
    <text evidence="5">The sequence shown here is derived from an EMBL/GenBank/DDBJ whole genome shotgun (WGS) entry which is preliminary data.</text>
</comment>
<reference evidence="5 6" key="1">
    <citation type="journal article" date="2014" name="Genome Announc.">
        <title>Draft Genome Sequences of Marine Flavobacterium Nonlabens Strains NR17, NR24, NR27, NR32, NR33, and Ara13.</title>
        <authorList>
            <person name="Nakanishi M."/>
            <person name="Meirelles P."/>
            <person name="Suzuki R."/>
            <person name="Takatani N."/>
            <person name="Mino S."/>
            <person name="Suda W."/>
            <person name="Oshima K."/>
            <person name="Hattori M."/>
            <person name="Ohkuma M."/>
            <person name="Hosokawa M."/>
            <person name="Miyashita K."/>
            <person name="Thompson F.L."/>
            <person name="Niwa A."/>
            <person name="Sawabe T."/>
            <person name="Sawabe T."/>
        </authorList>
    </citation>
    <scope>NUCLEOTIDE SEQUENCE [LARGE SCALE GENOMIC DNA]</scope>
    <source>
        <strain evidence="6">JCM19314</strain>
    </source>
</reference>
<evidence type="ECO:0000313" key="5">
    <source>
        <dbReference type="EMBL" id="GAK99230.1"/>
    </source>
</evidence>
<dbReference type="EC" id="1.2.4.1" evidence="5"/>
<dbReference type="Proteomes" id="UP000029226">
    <property type="component" value="Unassembled WGS sequence"/>
</dbReference>
<gene>
    <name evidence="5" type="ORF">JCM19314_3261</name>
</gene>
<dbReference type="InterPro" id="IPR001017">
    <property type="entry name" value="DH_E1"/>
</dbReference>
<dbReference type="GO" id="GO:0006086">
    <property type="term" value="P:pyruvate decarboxylation to acetyl-CoA"/>
    <property type="evidence" value="ECO:0007669"/>
    <property type="project" value="TreeGrafter"/>
</dbReference>
<dbReference type="InterPro" id="IPR050642">
    <property type="entry name" value="PDH_E1_Alpha_Subunit"/>
</dbReference>
<sequence length="334" mass="38285">MKKVTKDVLLNWYEEMLFWRKFEDKLAQVYIQQKVRGFLHLYNGQEAILAGSLHAMDLTKDKMITAYRNHVQPIGMGVDPKRVMAELYGKATGYLTRIRWINAYFFKRASFLWWSRYCRGGQIPLGAGIAFGDKYHNVDAVTLTFFGDGAARQGSLHEAFNLAMLWNLPVVFCVENNGYAMGTSVERTANHTDIWKLGLGYEMPCGPVDAMDPEKVAEAMSEAIERARSGGGPTFLELKTYRYRGHSMSDAQHYRTKDEVAEYQKIDPITQIKDRLMKDHGVTEEKIKEMGGKRVKSRVAECEKFAEDSPYPDKSVMYDAVYEQEDYPFLPSKL</sequence>
<comment type="cofactor">
    <cofactor evidence="1">
        <name>thiamine diphosphate</name>
        <dbReference type="ChEBI" id="CHEBI:58937"/>
    </cofactor>
</comment>
<feature type="domain" description="Dehydrogenase E1 component" evidence="4">
    <location>
        <begin position="15"/>
        <end position="313"/>
    </location>
</feature>
<dbReference type="PANTHER" id="PTHR11516">
    <property type="entry name" value="PYRUVATE DEHYDROGENASE E1 COMPONENT, ALPHA SUBUNIT BACTERIAL AND ORGANELLAR"/>
    <property type="match status" value="1"/>
</dbReference>
<dbReference type="AlphaFoldDB" id="A0A090Q893"/>
<protein>
    <submittedName>
        <fullName evidence="5">Pyruvate dehydrogenase E1 component alpha subunit</fullName>
        <ecNumber evidence="5">1.2.4.1</ecNumber>
    </submittedName>
</protein>
<dbReference type="GO" id="GO:0004739">
    <property type="term" value="F:pyruvate dehydrogenase (acetyl-transferring) activity"/>
    <property type="evidence" value="ECO:0007669"/>
    <property type="project" value="UniProtKB-EC"/>
</dbReference>
<keyword evidence="3" id="KW-0786">Thiamine pyrophosphate</keyword>
<dbReference type="PANTHER" id="PTHR11516:SF60">
    <property type="entry name" value="PYRUVATE DEHYDROGENASE E1 COMPONENT SUBUNIT ALPHA"/>
    <property type="match status" value="1"/>
</dbReference>
<evidence type="ECO:0000313" key="6">
    <source>
        <dbReference type="Proteomes" id="UP000029226"/>
    </source>
</evidence>
<keyword evidence="5" id="KW-0670">Pyruvate</keyword>
<dbReference type="Pfam" id="PF00676">
    <property type="entry name" value="E1_dh"/>
    <property type="match status" value="1"/>
</dbReference>
<dbReference type="SUPFAM" id="SSF52518">
    <property type="entry name" value="Thiamin diphosphate-binding fold (THDP-binding)"/>
    <property type="match status" value="1"/>
</dbReference>
<dbReference type="EMBL" id="BBMM01000001">
    <property type="protein sequence ID" value="GAK99230.1"/>
    <property type="molecule type" value="Genomic_DNA"/>
</dbReference>
<dbReference type="CDD" id="cd02000">
    <property type="entry name" value="TPP_E1_PDC_ADC_BCADC"/>
    <property type="match status" value="1"/>
</dbReference>
<evidence type="ECO:0000256" key="1">
    <source>
        <dbReference type="ARBA" id="ARBA00001964"/>
    </source>
</evidence>
<dbReference type="InterPro" id="IPR029061">
    <property type="entry name" value="THDP-binding"/>
</dbReference>
<organism evidence="5 6">
    <name type="scientific">Nonlabens ulvanivorans</name>
    <name type="common">Persicivirga ulvanivorans</name>
    <dbReference type="NCBI Taxonomy" id="906888"/>
    <lineage>
        <taxon>Bacteria</taxon>
        <taxon>Pseudomonadati</taxon>
        <taxon>Bacteroidota</taxon>
        <taxon>Flavobacteriia</taxon>
        <taxon>Flavobacteriales</taxon>
        <taxon>Flavobacteriaceae</taxon>
        <taxon>Nonlabens</taxon>
    </lineage>
</organism>
<name>A0A090Q893_NONUL</name>
<evidence type="ECO:0000256" key="2">
    <source>
        <dbReference type="ARBA" id="ARBA00023002"/>
    </source>
</evidence>
<evidence type="ECO:0000256" key="3">
    <source>
        <dbReference type="ARBA" id="ARBA00023052"/>
    </source>
</evidence>
<proteinExistence type="predicted"/>